<keyword evidence="7" id="KW-1185">Reference proteome</keyword>
<name>A0A0V1FGW9_TRIPS</name>
<keyword evidence="2" id="KW-0677">Repeat</keyword>
<keyword evidence="3" id="KW-0106">Calcium</keyword>
<protein>
    <submittedName>
        <fullName evidence="6">Multiple coagulation factor deficiency protein 2-like protein</fullName>
    </submittedName>
</protein>
<feature type="domain" description="EF-hand" evidence="5">
    <location>
        <begin position="66"/>
        <end position="93"/>
    </location>
</feature>
<dbReference type="Proteomes" id="UP000054995">
    <property type="component" value="Unassembled WGS sequence"/>
</dbReference>
<dbReference type="AlphaFoldDB" id="A0A0V1FGW9"/>
<proteinExistence type="predicted"/>
<comment type="caution">
    <text evidence="6">The sequence shown here is derived from an EMBL/GenBank/DDBJ whole genome shotgun (WGS) entry which is preliminary data.</text>
</comment>
<dbReference type="PANTHER" id="PTHR23104">
    <property type="entry name" value="MULTIPLE COAGULATION FACTOR DEFICIENCY PROTEIN 2 NEURAL STEM CELL DERIVED NEURONAL SURVIVAL PROTEIN"/>
    <property type="match status" value="1"/>
</dbReference>
<evidence type="ECO:0000259" key="5">
    <source>
        <dbReference type="PROSITE" id="PS50222"/>
    </source>
</evidence>
<dbReference type="PROSITE" id="PS50222">
    <property type="entry name" value="EF_HAND_2"/>
    <property type="match status" value="2"/>
</dbReference>
<keyword evidence="1 4" id="KW-0732">Signal</keyword>
<accession>A0A0V1FGW9</accession>
<feature type="signal peptide" evidence="4">
    <location>
        <begin position="1"/>
        <end position="26"/>
    </location>
</feature>
<evidence type="ECO:0000313" key="7">
    <source>
        <dbReference type="Proteomes" id="UP000054995"/>
    </source>
</evidence>
<evidence type="ECO:0000256" key="4">
    <source>
        <dbReference type="SAM" id="SignalP"/>
    </source>
</evidence>
<dbReference type="PANTHER" id="PTHR23104:SF12">
    <property type="entry name" value="EF-HAND DOMAIN-CONTAINING PROTEIN"/>
    <property type="match status" value="1"/>
</dbReference>
<dbReference type="InterPro" id="IPR052110">
    <property type="entry name" value="MCFD2-like"/>
</dbReference>
<dbReference type="OrthoDB" id="289247at2759"/>
<dbReference type="EMBL" id="JYDT01000099">
    <property type="protein sequence ID" value="KRY85057.1"/>
    <property type="molecule type" value="Genomic_DNA"/>
</dbReference>
<dbReference type="InterPro" id="IPR002048">
    <property type="entry name" value="EF_hand_dom"/>
</dbReference>
<sequence length="137" mass="15539">MFQGGKVKIPLLVMILLLGSIGDGHQKKVKYTLKTDVENIEHIKHHLKHKVSEEAMKRADFTQFHLFNLYDVDGNGVLDGCELVKVTAHQHNHNTGESPIPTDDELEMHVDTLLHQYDTNGDGYIDYAEYTVVANKQ</sequence>
<feature type="chain" id="PRO_5006877976" evidence="4">
    <location>
        <begin position="27"/>
        <end position="137"/>
    </location>
</feature>
<dbReference type="InterPro" id="IPR011992">
    <property type="entry name" value="EF-hand-dom_pair"/>
</dbReference>
<gene>
    <name evidence="6" type="primary">Mcfd2</name>
    <name evidence="6" type="ORF">T4D_4309</name>
</gene>
<dbReference type="SUPFAM" id="SSF47473">
    <property type="entry name" value="EF-hand"/>
    <property type="match status" value="1"/>
</dbReference>
<reference evidence="6 7" key="1">
    <citation type="submission" date="2015-01" db="EMBL/GenBank/DDBJ databases">
        <title>Evolution of Trichinella species and genotypes.</title>
        <authorList>
            <person name="Korhonen P.K."/>
            <person name="Edoardo P."/>
            <person name="Giuseppe L.R."/>
            <person name="Gasser R.B."/>
        </authorList>
    </citation>
    <scope>NUCLEOTIDE SEQUENCE [LARGE SCALE GENOMIC DNA]</scope>
    <source>
        <strain evidence="6">ISS470</strain>
    </source>
</reference>
<evidence type="ECO:0000256" key="2">
    <source>
        <dbReference type="ARBA" id="ARBA00022737"/>
    </source>
</evidence>
<dbReference type="GO" id="GO:0005509">
    <property type="term" value="F:calcium ion binding"/>
    <property type="evidence" value="ECO:0007669"/>
    <property type="project" value="InterPro"/>
</dbReference>
<dbReference type="PROSITE" id="PS00018">
    <property type="entry name" value="EF_HAND_1"/>
    <property type="match status" value="2"/>
</dbReference>
<evidence type="ECO:0000256" key="3">
    <source>
        <dbReference type="ARBA" id="ARBA00022837"/>
    </source>
</evidence>
<feature type="domain" description="EF-hand" evidence="5">
    <location>
        <begin position="105"/>
        <end position="137"/>
    </location>
</feature>
<evidence type="ECO:0000256" key="1">
    <source>
        <dbReference type="ARBA" id="ARBA00022729"/>
    </source>
</evidence>
<dbReference type="Pfam" id="PF13499">
    <property type="entry name" value="EF-hand_7"/>
    <property type="match status" value="1"/>
</dbReference>
<dbReference type="InterPro" id="IPR018247">
    <property type="entry name" value="EF_Hand_1_Ca_BS"/>
</dbReference>
<evidence type="ECO:0000313" key="6">
    <source>
        <dbReference type="EMBL" id="KRY85057.1"/>
    </source>
</evidence>
<dbReference type="Gene3D" id="1.10.238.10">
    <property type="entry name" value="EF-hand"/>
    <property type="match status" value="1"/>
</dbReference>
<organism evidence="6 7">
    <name type="scientific">Trichinella pseudospiralis</name>
    <name type="common">Parasitic roundworm</name>
    <dbReference type="NCBI Taxonomy" id="6337"/>
    <lineage>
        <taxon>Eukaryota</taxon>
        <taxon>Metazoa</taxon>
        <taxon>Ecdysozoa</taxon>
        <taxon>Nematoda</taxon>
        <taxon>Enoplea</taxon>
        <taxon>Dorylaimia</taxon>
        <taxon>Trichinellida</taxon>
        <taxon>Trichinellidae</taxon>
        <taxon>Trichinella</taxon>
    </lineage>
</organism>